<dbReference type="SUPFAM" id="SSF160651">
    <property type="entry name" value="FLJ32549 C-terminal domain-like"/>
    <property type="match status" value="1"/>
</dbReference>
<dbReference type="AlphaFoldDB" id="A0A8H7QSR7"/>
<dbReference type="SUPFAM" id="SSF158548">
    <property type="entry name" value="FLJ32549 domain-like"/>
    <property type="match status" value="1"/>
</dbReference>
<evidence type="ECO:0000313" key="2">
    <source>
        <dbReference type="Proteomes" id="UP000603453"/>
    </source>
</evidence>
<name>A0A8H7QSR7_9FUNG</name>
<dbReference type="InterPro" id="IPR038060">
    <property type="entry name" value="C12orf66-like_central_sf"/>
</dbReference>
<organism evidence="1 2">
    <name type="scientific">Mucor saturninus</name>
    <dbReference type="NCBI Taxonomy" id="64648"/>
    <lineage>
        <taxon>Eukaryota</taxon>
        <taxon>Fungi</taxon>
        <taxon>Fungi incertae sedis</taxon>
        <taxon>Mucoromycota</taxon>
        <taxon>Mucoromycotina</taxon>
        <taxon>Mucoromycetes</taxon>
        <taxon>Mucorales</taxon>
        <taxon>Mucorineae</taxon>
        <taxon>Mucoraceae</taxon>
        <taxon>Mucor</taxon>
    </lineage>
</organism>
<dbReference type="Pfam" id="PF09404">
    <property type="entry name" value="C12orf66_like"/>
    <property type="match status" value="1"/>
</dbReference>
<evidence type="ECO:0000313" key="1">
    <source>
        <dbReference type="EMBL" id="KAG2198077.1"/>
    </source>
</evidence>
<protein>
    <submittedName>
        <fullName evidence="1">Uncharacterized protein</fullName>
    </submittedName>
</protein>
<proteinExistence type="predicted"/>
<gene>
    <name evidence="1" type="ORF">INT47_011912</name>
</gene>
<dbReference type="GO" id="GO:0042149">
    <property type="term" value="P:cellular response to glucose starvation"/>
    <property type="evidence" value="ECO:0007669"/>
    <property type="project" value="TreeGrafter"/>
</dbReference>
<accession>A0A8H7QSR7</accession>
<dbReference type="OrthoDB" id="18134at2759"/>
<sequence length="447" mass="51269">MEDCQHILKALGAFDYVAATKLISKITKAYQPIGNIFTRLCSCESSFTQLQFLRSRWFVMRKDTSVEIVYTNLASELPKEILNITTATSSLSNTDKNHLIVVMDALTKLCHIRRDMINLYQAILAQSIKGEFDEILNDMEALQTKTLDLNLSKNLSVLGVGVEKEIKILTCLLRARTAITNYAFQEACIALFQLKGDLTEWKRICQEQDYPEKSSTRPDDTKELSTWRFPLFGTGQSESKVHKQGDIWPNTIRWHARVLGNLTSKMTLYFNTILLEKESIVSDQDPEKTLWKGLRIDYYEQISTFKKKHNAYSIGLVYEVTHDTPFYPQGYVCCPKTTPYEPPQGIHSFPFIYCHPKEPPNKHLPSIISIIQGSKHKLSDPRSGPVYFYDHTIGSTYYMMRVDKHAVCVIIYLDKHLNREPATVEFITNIVTSLRGSTVIEELIRVD</sequence>
<dbReference type="EMBL" id="JAEPRD010000117">
    <property type="protein sequence ID" value="KAG2198077.1"/>
    <property type="molecule type" value="Genomic_DNA"/>
</dbReference>
<dbReference type="Gene3D" id="1.10.3450.30">
    <property type="match status" value="1"/>
</dbReference>
<dbReference type="GO" id="GO:0061462">
    <property type="term" value="P:protein localization to lysosome"/>
    <property type="evidence" value="ECO:0007669"/>
    <property type="project" value="TreeGrafter"/>
</dbReference>
<keyword evidence="2" id="KW-1185">Reference proteome</keyword>
<dbReference type="Proteomes" id="UP000603453">
    <property type="component" value="Unassembled WGS sequence"/>
</dbReference>
<reference evidence="1" key="1">
    <citation type="submission" date="2020-12" db="EMBL/GenBank/DDBJ databases">
        <title>Metabolic potential, ecology and presence of endohyphal bacteria is reflected in genomic diversity of Mucoromycotina.</title>
        <authorList>
            <person name="Muszewska A."/>
            <person name="Okrasinska A."/>
            <person name="Steczkiewicz K."/>
            <person name="Drgas O."/>
            <person name="Orlowska M."/>
            <person name="Perlinska-Lenart U."/>
            <person name="Aleksandrzak-Piekarczyk T."/>
            <person name="Szatraj K."/>
            <person name="Zielenkiewicz U."/>
            <person name="Pilsyk S."/>
            <person name="Malc E."/>
            <person name="Mieczkowski P."/>
            <person name="Kruszewska J.S."/>
            <person name="Biernat P."/>
            <person name="Pawlowska J."/>
        </authorList>
    </citation>
    <scope>NUCLEOTIDE SEQUENCE</scope>
    <source>
        <strain evidence="1">WA0000017839</strain>
    </source>
</reference>
<dbReference type="InterPro" id="IPR018544">
    <property type="entry name" value="KICS_2"/>
</dbReference>
<dbReference type="PANTHER" id="PTHR31581:SF1">
    <property type="entry name" value="KICSTOR SUBUNIT 2"/>
    <property type="match status" value="1"/>
</dbReference>
<dbReference type="GO" id="GO:0034198">
    <property type="term" value="P:cellular response to amino acid starvation"/>
    <property type="evidence" value="ECO:0007669"/>
    <property type="project" value="TreeGrafter"/>
</dbReference>
<comment type="caution">
    <text evidence="1">The sequence shown here is derived from an EMBL/GenBank/DDBJ whole genome shotgun (WGS) entry which is preliminary data.</text>
</comment>
<dbReference type="GO" id="GO:1904262">
    <property type="term" value="P:negative regulation of TORC1 signaling"/>
    <property type="evidence" value="ECO:0007669"/>
    <property type="project" value="TreeGrafter"/>
</dbReference>
<dbReference type="PANTHER" id="PTHR31581">
    <property type="entry name" value="KICSTOR COMPLEX PROTEIN C12ORF66"/>
    <property type="match status" value="1"/>
</dbReference>